<sequence>MGKQQLSGIDEIAVLWQQITEKLDTDIVLYSGPVLPSESIQLNEVVRGNECRTNVILVLSTFGGVADCAFRIARCLQECYKAGHVTVFVPSFCKSAGTLVAIGADEIIMSDDAEFGPLDAQILHRDVVERTSGLTHSQSLETLCNEASRSFEKIFLHLRQQTGIASDTAATVSGGLVAGLYQPIFGKLDPMVLGEHERAMRVAKEYGERLSKGKSLIRSRGVKRLISEYPSHNFVIDRTEAKDIFRNLRSPNTIESRFVKLLSPVLIEGLFDDESDSVIELLDLSDVLSSIPIETQTQYWSEHHNGDPQNSGGEPGTTERDEHGSRTQEGEAERATQAPETTSGSEGSTQE</sequence>
<dbReference type="SUPFAM" id="SSF52096">
    <property type="entry name" value="ClpP/crotonase"/>
    <property type="match status" value="1"/>
</dbReference>
<feature type="compositionally biased region" description="Polar residues" evidence="1">
    <location>
        <begin position="338"/>
        <end position="351"/>
    </location>
</feature>
<keyword evidence="3" id="KW-1185">Reference proteome</keyword>
<organism evidence="2 3">
    <name type="scientific">Symmachiella macrocystis</name>
    <dbReference type="NCBI Taxonomy" id="2527985"/>
    <lineage>
        <taxon>Bacteria</taxon>
        <taxon>Pseudomonadati</taxon>
        <taxon>Planctomycetota</taxon>
        <taxon>Planctomycetia</taxon>
        <taxon>Planctomycetales</taxon>
        <taxon>Planctomycetaceae</taxon>
        <taxon>Symmachiella</taxon>
    </lineage>
</organism>
<dbReference type="Proteomes" id="UP000320735">
    <property type="component" value="Unassembled WGS sequence"/>
</dbReference>
<dbReference type="EMBL" id="SJPP01000001">
    <property type="protein sequence ID" value="TWU12834.1"/>
    <property type="molecule type" value="Genomic_DNA"/>
</dbReference>
<dbReference type="InterPro" id="IPR002825">
    <property type="entry name" value="Pept_S49_ser-pept_pro"/>
</dbReference>
<comment type="caution">
    <text evidence="2">The sequence shown here is derived from an EMBL/GenBank/DDBJ whole genome shotgun (WGS) entry which is preliminary data.</text>
</comment>
<dbReference type="InterPro" id="IPR029045">
    <property type="entry name" value="ClpP/crotonase-like_dom_sf"/>
</dbReference>
<accession>A0A5C6BQC9</accession>
<name>A0A5C6BQC9_9PLAN</name>
<dbReference type="Pfam" id="PF01972">
    <property type="entry name" value="SDH_protease"/>
    <property type="match status" value="1"/>
</dbReference>
<dbReference type="Gene3D" id="3.90.226.10">
    <property type="entry name" value="2-enoyl-CoA Hydratase, Chain A, domain 1"/>
    <property type="match status" value="1"/>
</dbReference>
<dbReference type="RefSeq" id="WP_197532285.1">
    <property type="nucleotide sequence ID" value="NZ_SJPP01000001.1"/>
</dbReference>
<feature type="region of interest" description="Disordered" evidence="1">
    <location>
        <begin position="299"/>
        <end position="351"/>
    </location>
</feature>
<proteinExistence type="predicted"/>
<dbReference type="PANTHER" id="PTHR35984:SF1">
    <property type="entry name" value="PERIPLASMIC SERINE PROTEASE"/>
    <property type="match status" value="1"/>
</dbReference>
<evidence type="ECO:0000313" key="3">
    <source>
        <dbReference type="Proteomes" id="UP000320735"/>
    </source>
</evidence>
<dbReference type="GO" id="GO:0016020">
    <property type="term" value="C:membrane"/>
    <property type="evidence" value="ECO:0007669"/>
    <property type="project" value="InterPro"/>
</dbReference>
<dbReference type="AlphaFoldDB" id="A0A5C6BQC9"/>
<dbReference type="PANTHER" id="PTHR35984">
    <property type="entry name" value="PERIPLASMIC SERINE PROTEASE"/>
    <property type="match status" value="1"/>
</dbReference>
<gene>
    <name evidence="2" type="ORF">CA54_16600</name>
</gene>
<reference evidence="2 3" key="1">
    <citation type="submission" date="2019-02" db="EMBL/GenBank/DDBJ databases">
        <title>Deep-cultivation of Planctomycetes and their phenomic and genomic characterization uncovers novel biology.</title>
        <authorList>
            <person name="Wiegand S."/>
            <person name="Jogler M."/>
            <person name="Boedeker C."/>
            <person name="Pinto D."/>
            <person name="Vollmers J."/>
            <person name="Rivas-Marin E."/>
            <person name="Kohn T."/>
            <person name="Peeters S.H."/>
            <person name="Heuer A."/>
            <person name="Rast P."/>
            <person name="Oberbeckmann S."/>
            <person name="Bunk B."/>
            <person name="Jeske O."/>
            <person name="Meyerdierks A."/>
            <person name="Storesund J.E."/>
            <person name="Kallscheuer N."/>
            <person name="Luecker S."/>
            <person name="Lage O.M."/>
            <person name="Pohl T."/>
            <person name="Merkel B.J."/>
            <person name="Hornburger P."/>
            <person name="Mueller R.-W."/>
            <person name="Bruemmer F."/>
            <person name="Labrenz M."/>
            <person name="Spormann A.M."/>
            <person name="Op Den Camp H."/>
            <person name="Overmann J."/>
            <person name="Amann R."/>
            <person name="Jetten M.S.M."/>
            <person name="Mascher T."/>
            <person name="Medema M.H."/>
            <person name="Devos D.P."/>
            <person name="Kaster A.-K."/>
            <person name="Ovreas L."/>
            <person name="Rohde M."/>
            <person name="Galperin M.Y."/>
            <person name="Jogler C."/>
        </authorList>
    </citation>
    <scope>NUCLEOTIDE SEQUENCE [LARGE SCALE GENOMIC DNA]</scope>
    <source>
        <strain evidence="2 3">CA54</strain>
    </source>
</reference>
<protein>
    <submittedName>
        <fullName evidence="2">Serine dehydrogenase proteinase</fullName>
    </submittedName>
</protein>
<evidence type="ECO:0000313" key="2">
    <source>
        <dbReference type="EMBL" id="TWU12834.1"/>
    </source>
</evidence>
<evidence type="ECO:0000256" key="1">
    <source>
        <dbReference type="SAM" id="MobiDB-lite"/>
    </source>
</evidence>
<feature type="compositionally biased region" description="Basic and acidic residues" evidence="1">
    <location>
        <begin position="317"/>
        <end position="334"/>
    </location>
</feature>